<feature type="transmembrane region" description="Helical" evidence="2">
    <location>
        <begin position="76"/>
        <end position="95"/>
    </location>
</feature>
<keyword evidence="2" id="KW-0472">Membrane</keyword>
<evidence type="ECO:0000256" key="2">
    <source>
        <dbReference type="SAM" id="Phobius"/>
    </source>
</evidence>
<protein>
    <recommendedName>
        <fullName evidence="3">DUF305 domain-containing protein</fullName>
    </recommendedName>
</protein>
<name>A0A4R6TTL4_9FLAO</name>
<comment type="caution">
    <text evidence="4">The sequence shown here is derived from an EMBL/GenBank/DDBJ whole genome shotgun (WGS) entry which is preliminary data.</text>
</comment>
<dbReference type="EMBL" id="SNYI01000001">
    <property type="protein sequence ID" value="TDQ32288.1"/>
    <property type="molecule type" value="Genomic_DNA"/>
</dbReference>
<evidence type="ECO:0000259" key="3">
    <source>
        <dbReference type="Pfam" id="PF03713"/>
    </source>
</evidence>
<keyword evidence="5" id="KW-1185">Reference proteome</keyword>
<reference evidence="4 5" key="1">
    <citation type="submission" date="2019-03" db="EMBL/GenBank/DDBJ databases">
        <title>Genomic Encyclopedia of Archaeal and Bacterial Type Strains, Phase II (KMG-II): from individual species to whole genera.</title>
        <authorList>
            <person name="Goeker M."/>
        </authorList>
    </citation>
    <scope>NUCLEOTIDE SEQUENCE [LARGE SCALE GENOMIC DNA]</scope>
    <source>
        <strain evidence="4 5">DSM 18435</strain>
    </source>
</reference>
<dbReference type="Pfam" id="PF03713">
    <property type="entry name" value="DUF305"/>
    <property type="match status" value="1"/>
</dbReference>
<feature type="domain" description="DUF305" evidence="3">
    <location>
        <begin position="102"/>
        <end position="152"/>
    </location>
</feature>
<feature type="coiled-coil region" evidence="1">
    <location>
        <begin position="132"/>
        <end position="159"/>
    </location>
</feature>
<organism evidence="4 5">
    <name type="scientific">Zeaxanthinibacter enoshimensis</name>
    <dbReference type="NCBI Taxonomy" id="392009"/>
    <lineage>
        <taxon>Bacteria</taxon>
        <taxon>Pseudomonadati</taxon>
        <taxon>Bacteroidota</taxon>
        <taxon>Flavobacteriia</taxon>
        <taxon>Flavobacteriales</taxon>
        <taxon>Flavobacteriaceae</taxon>
        <taxon>Zeaxanthinibacter</taxon>
    </lineage>
</organism>
<accession>A0A4R6TTL4</accession>
<feature type="transmembrane region" description="Helical" evidence="2">
    <location>
        <begin position="14"/>
        <end position="38"/>
    </location>
</feature>
<keyword evidence="2" id="KW-0812">Transmembrane</keyword>
<sequence>MNKHDNNSGSNRQYIKFGLMMAVSFVIMYAVMFLNADVLDHVMLSNTRTYMTILMIAPMAISMMLFMWGMYKDKKLNYIILGVSALVFVATLYGLRQQVFISDVQWMKAMIPHHSSAIMVSQKADLKDPEARKLAKEIIEAQEREIAQMKKMIYRLENSDE</sequence>
<dbReference type="RefSeq" id="WP_133642366.1">
    <property type="nucleotide sequence ID" value="NZ_SNYI01000001.1"/>
</dbReference>
<evidence type="ECO:0000256" key="1">
    <source>
        <dbReference type="SAM" id="Coils"/>
    </source>
</evidence>
<dbReference type="InterPro" id="IPR005183">
    <property type="entry name" value="DUF305_CopM-like"/>
</dbReference>
<feature type="transmembrane region" description="Helical" evidence="2">
    <location>
        <begin position="50"/>
        <end position="70"/>
    </location>
</feature>
<keyword evidence="2" id="KW-1133">Transmembrane helix</keyword>
<dbReference type="OrthoDB" id="517560at2"/>
<evidence type="ECO:0000313" key="4">
    <source>
        <dbReference type="EMBL" id="TDQ32288.1"/>
    </source>
</evidence>
<dbReference type="InterPro" id="IPR012347">
    <property type="entry name" value="Ferritin-like"/>
</dbReference>
<dbReference type="AlphaFoldDB" id="A0A4R6TTL4"/>
<dbReference type="Gene3D" id="1.20.1260.10">
    <property type="match status" value="1"/>
</dbReference>
<dbReference type="Proteomes" id="UP000295468">
    <property type="component" value="Unassembled WGS sequence"/>
</dbReference>
<keyword evidence="1" id="KW-0175">Coiled coil</keyword>
<gene>
    <name evidence="4" type="ORF">CLV82_0111</name>
</gene>
<proteinExistence type="predicted"/>
<evidence type="ECO:0000313" key="5">
    <source>
        <dbReference type="Proteomes" id="UP000295468"/>
    </source>
</evidence>